<comment type="similarity">
    <text evidence="1">Belongs to the villin/gelsolin family.</text>
</comment>
<dbReference type="CDD" id="cd11291">
    <property type="entry name" value="gelsolin_S6_like"/>
    <property type="match status" value="1"/>
</dbReference>
<feature type="region of interest" description="Disordered" evidence="5">
    <location>
        <begin position="1"/>
        <end position="27"/>
    </location>
</feature>
<feature type="domain" description="Gelsolin-like" evidence="6">
    <location>
        <begin position="304"/>
        <end position="379"/>
    </location>
</feature>
<dbReference type="GO" id="GO:0005546">
    <property type="term" value="F:phosphatidylinositol-4,5-bisphosphate binding"/>
    <property type="evidence" value="ECO:0007669"/>
    <property type="project" value="TreeGrafter"/>
</dbReference>
<dbReference type="AlphaFoldDB" id="A0A914R103"/>
<dbReference type="Pfam" id="PF00626">
    <property type="entry name" value="Gelsolin"/>
    <property type="match status" value="4"/>
</dbReference>
<dbReference type="GO" id="GO:0008154">
    <property type="term" value="P:actin polymerization or depolymerization"/>
    <property type="evidence" value="ECO:0007669"/>
    <property type="project" value="TreeGrafter"/>
</dbReference>
<dbReference type="PANTHER" id="PTHR11977">
    <property type="entry name" value="VILLIN"/>
    <property type="match status" value="1"/>
</dbReference>
<evidence type="ECO:0000259" key="6">
    <source>
        <dbReference type="Pfam" id="PF00626"/>
    </source>
</evidence>
<evidence type="ECO:0000256" key="3">
    <source>
        <dbReference type="ARBA" id="ARBA00022737"/>
    </source>
</evidence>
<reference evidence="8" key="1">
    <citation type="submission" date="2022-11" db="UniProtKB">
        <authorList>
            <consortium name="WormBaseParasite"/>
        </authorList>
    </citation>
    <scope>IDENTIFICATION</scope>
</reference>
<proteinExistence type="inferred from homology"/>
<evidence type="ECO:0000313" key="7">
    <source>
        <dbReference type="Proteomes" id="UP000887578"/>
    </source>
</evidence>
<feature type="domain" description="Gelsolin-like" evidence="6">
    <location>
        <begin position="100"/>
        <end position="167"/>
    </location>
</feature>
<dbReference type="GO" id="GO:0051015">
    <property type="term" value="F:actin filament binding"/>
    <property type="evidence" value="ECO:0007669"/>
    <property type="project" value="InterPro"/>
</dbReference>
<dbReference type="GO" id="GO:0051016">
    <property type="term" value="P:barbed-end actin filament capping"/>
    <property type="evidence" value="ECO:0007669"/>
    <property type="project" value="TreeGrafter"/>
</dbReference>
<feature type="domain" description="Gelsolin-like" evidence="6">
    <location>
        <begin position="201"/>
        <end position="273"/>
    </location>
</feature>
<evidence type="ECO:0000256" key="1">
    <source>
        <dbReference type="ARBA" id="ARBA00008418"/>
    </source>
</evidence>
<dbReference type="WBParaSite" id="PDA_v2.g8113.t1">
    <property type="protein sequence ID" value="PDA_v2.g8113.t1"/>
    <property type="gene ID" value="PDA_v2.g8113"/>
</dbReference>
<organism evidence="7 8">
    <name type="scientific">Panagrolaimus davidi</name>
    <dbReference type="NCBI Taxonomy" id="227884"/>
    <lineage>
        <taxon>Eukaryota</taxon>
        <taxon>Metazoa</taxon>
        <taxon>Ecdysozoa</taxon>
        <taxon>Nematoda</taxon>
        <taxon>Chromadorea</taxon>
        <taxon>Rhabditida</taxon>
        <taxon>Tylenchina</taxon>
        <taxon>Panagrolaimomorpha</taxon>
        <taxon>Panagrolaimoidea</taxon>
        <taxon>Panagrolaimidae</taxon>
        <taxon>Panagrolaimus</taxon>
    </lineage>
</organism>
<evidence type="ECO:0000313" key="8">
    <source>
        <dbReference type="WBParaSite" id="PDA_v2.g8113.t1"/>
    </source>
</evidence>
<dbReference type="GO" id="GO:0015629">
    <property type="term" value="C:actin cytoskeleton"/>
    <property type="evidence" value="ECO:0007669"/>
    <property type="project" value="TreeGrafter"/>
</dbReference>
<dbReference type="Gene3D" id="3.40.20.10">
    <property type="entry name" value="Severin"/>
    <property type="match status" value="5"/>
</dbReference>
<keyword evidence="3" id="KW-0677">Repeat</keyword>
<dbReference type="CDD" id="cd11292">
    <property type="entry name" value="gelsolin_S3_like"/>
    <property type="match status" value="1"/>
</dbReference>
<keyword evidence="7" id="KW-1185">Reference proteome</keyword>
<name>A0A914R103_9BILA</name>
<keyword evidence="2" id="KW-0117">Actin capping</keyword>
<dbReference type="PANTHER" id="PTHR11977:SF123">
    <property type="entry name" value="GELSOLIN"/>
    <property type="match status" value="1"/>
</dbReference>
<dbReference type="SMART" id="SM00262">
    <property type="entry name" value="GEL"/>
    <property type="match status" value="4"/>
</dbReference>
<dbReference type="GO" id="GO:0005737">
    <property type="term" value="C:cytoplasm"/>
    <property type="evidence" value="ECO:0007669"/>
    <property type="project" value="TreeGrafter"/>
</dbReference>
<dbReference type="SUPFAM" id="SSF55753">
    <property type="entry name" value="Actin depolymerizing proteins"/>
    <property type="match status" value="4"/>
</dbReference>
<dbReference type="PRINTS" id="PR00597">
    <property type="entry name" value="GELSOLIN"/>
</dbReference>
<feature type="compositionally biased region" description="Basic and acidic residues" evidence="5">
    <location>
        <begin position="1"/>
        <end position="12"/>
    </location>
</feature>
<sequence>MPPESGRLERMKGVQQAESIRDQERAGRPKIHVLDGDWNTNNEWWKHFGGKQSVGWIKSPYGGGQDENYWLDKTAQITLYRCSDSSGKLTVEKIKTGHPDAKQLDTNDCFIVDADAEGGIYVWVGKNCTQNERKNAMDWARQFLEKQMRPKWTQVVRVLEGAEPEAFTQWFGNWNEAKKPVQHQPKLFQVSNESGKLHVEEIADFYQEDLDGDDVMILDGINIIYVWVGTGANKDEKDHAKETAQIYLEASSVARHKKTTIDIVFQGKEPPTFKKFFRAWDDKLFQGLFKAAAIFFDQVDFNIEEIPQEQHGTFFEGDSYIILSTKEDNKYDVHFWLGRGTSQDEMATAALKVTDLDLILHNLPVQYRELQNHESALFLSYFKNGIKYLTGGNATGKTHEINLDKFEPRLFQCNGKRNVRCTQVKLVKESLNLGDVFILDLGREILIWMPPESGRLERIKGMQHAKAIRDSERGGNVKTTVLDNDWNSSTEW</sequence>
<dbReference type="InterPro" id="IPR029006">
    <property type="entry name" value="ADF-H/Gelsolin-like_dom_sf"/>
</dbReference>
<feature type="domain" description="Gelsolin-like" evidence="6">
    <location>
        <begin position="421"/>
        <end position="479"/>
    </location>
</feature>
<evidence type="ECO:0000256" key="4">
    <source>
        <dbReference type="ARBA" id="ARBA00023203"/>
    </source>
</evidence>
<dbReference type="CDD" id="cd11289">
    <property type="entry name" value="gelsolin_S2_like"/>
    <property type="match status" value="1"/>
</dbReference>
<protein>
    <submittedName>
        <fullName evidence="8">Gelsolin-like domain-containing protein</fullName>
    </submittedName>
</protein>
<evidence type="ECO:0000256" key="2">
    <source>
        <dbReference type="ARBA" id="ARBA00022467"/>
    </source>
</evidence>
<dbReference type="InterPro" id="IPR007122">
    <property type="entry name" value="Villin/Gelsolin"/>
</dbReference>
<evidence type="ECO:0000256" key="5">
    <source>
        <dbReference type="SAM" id="MobiDB-lite"/>
    </source>
</evidence>
<dbReference type="FunFam" id="3.40.20.10:FF:000005">
    <property type="entry name" value="Gelsolin"/>
    <property type="match status" value="1"/>
</dbReference>
<dbReference type="Proteomes" id="UP000887578">
    <property type="component" value="Unplaced"/>
</dbReference>
<keyword evidence="4" id="KW-0009">Actin-binding</keyword>
<accession>A0A914R103</accession>
<dbReference type="InterPro" id="IPR007123">
    <property type="entry name" value="Gelsolin-like_dom"/>
</dbReference>
<dbReference type="GO" id="GO:0051014">
    <property type="term" value="P:actin filament severing"/>
    <property type="evidence" value="ECO:0007669"/>
    <property type="project" value="TreeGrafter"/>
</dbReference>